<dbReference type="RefSeq" id="WP_144331320.1">
    <property type="nucleotide sequence ID" value="NZ_VLPL01000001.1"/>
</dbReference>
<dbReference type="InterPro" id="IPR011871">
    <property type="entry name" value="Fib_succ_major"/>
</dbReference>
<dbReference type="NCBIfam" id="TIGR02145">
    <property type="entry name" value="Fib_succ_major"/>
    <property type="match status" value="1"/>
</dbReference>
<accession>A0A556N6L4</accession>
<evidence type="ECO:0000313" key="3">
    <source>
        <dbReference type="Proteomes" id="UP000316008"/>
    </source>
</evidence>
<organism evidence="2 3">
    <name type="scientific">Fluviicola chungangensis</name>
    <dbReference type="NCBI Taxonomy" id="2597671"/>
    <lineage>
        <taxon>Bacteria</taxon>
        <taxon>Pseudomonadati</taxon>
        <taxon>Bacteroidota</taxon>
        <taxon>Flavobacteriia</taxon>
        <taxon>Flavobacteriales</taxon>
        <taxon>Crocinitomicaceae</taxon>
        <taxon>Fluviicola</taxon>
    </lineage>
</organism>
<dbReference type="OrthoDB" id="9805760at2"/>
<reference evidence="2 3" key="1">
    <citation type="submission" date="2019-07" db="EMBL/GenBank/DDBJ databases">
        <authorList>
            <person name="Huq M.A."/>
        </authorList>
    </citation>
    <scope>NUCLEOTIDE SEQUENCE [LARGE SCALE GENOMIC DNA]</scope>
    <source>
        <strain evidence="2 3">MAH-3</strain>
    </source>
</reference>
<feature type="domain" description="Fibrobacter succinogenes major paralogous" evidence="1">
    <location>
        <begin position="37"/>
        <end position="232"/>
    </location>
</feature>
<evidence type="ECO:0000259" key="1">
    <source>
        <dbReference type="Pfam" id="PF09603"/>
    </source>
</evidence>
<dbReference type="Proteomes" id="UP000316008">
    <property type="component" value="Unassembled WGS sequence"/>
</dbReference>
<gene>
    <name evidence="2" type="ORF">FO442_01260</name>
</gene>
<proteinExistence type="predicted"/>
<keyword evidence="3" id="KW-1185">Reference proteome</keyword>
<dbReference type="AlphaFoldDB" id="A0A556N6L4"/>
<sequence length="234" mass="27039">MGKLTVLYAFLVSISYGFSQIQQDTVVDIDGNVYHTVRIGTQTWMVENLKVTHFRNGDSIACLRKKEQWVSTVSPGYCDYDLSGFHLIPDQEKELRKLMGKLYNGFTILDSRNIAPQGWRVPKYEDIKILENFLGGSKIAGAKLKDTLHWSTRFMFNPYTLNTTNETGFTALPDGYRDEKGVFQRISEETRWWTKHQTTDLTWWVWSLINTRDPLFLIGGENLSGYSVRCVKDE</sequence>
<protein>
    <recommendedName>
        <fullName evidence="1">Fibrobacter succinogenes major paralogous domain-containing protein</fullName>
    </recommendedName>
</protein>
<name>A0A556N6L4_9FLAO</name>
<comment type="caution">
    <text evidence="2">The sequence shown here is derived from an EMBL/GenBank/DDBJ whole genome shotgun (WGS) entry which is preliminary data.</text>
</comment>
<evidence type="ECO:0000313" key="2">
    <source>
        <dbReference type="EMBL" id="TSJ47785.1"/>
    </source>
</evidence>
<dbReference type="EMBL" id="VLPL01000001">
    <property type="protein sequence ID" value="TSJ47785.1"/>
    <property type="molecule type" value="Genomic_DNA"/>
</dbReference>
<dbReference type="Pfam" id="PF09603">
    <property type="entry name" value="Fib_succ_major"/>
    <property type="match status" value="1"/>
</dbReference>